<organism evidence="1 2">
    <name type="scientific">Paenibacillus spongiae</name>
    <dbReference type="NCBI Taxonomy" id="2909671"/>
    <lineage>
        <taxon>Bacteria</taxon>
        <taxon>Bacillati</taxon>
        <taxon>Bacillota</taxon>
        <taxon>Bacilli</taxon>
        <taxon>Bacillales</taxon>
        <taxon>Paenibacillaceae</taxon>
        <taxon>Paenibacillus</taxon>
    </lineage>
</organism>
<dbReference type="EMBL" id="CP091430">
    <property type="protein sequence ID" value="UVI33488.1"/>
    <property type="molecule type" value="Genomic_DNA"/>
</dbReference>
<accession>A0ABY5SIT3</accession>
<protein>
    <submittedName>
        <fullName evidence="1">Uncharacterized protein</fullName>
    </submittedName>
</protein>
<evidence type="ECO:0000313" key="1">
    <source>
        <dbReference type="EMBL" id="UVI33488.1"/>
    </source>
</evidence>
<dbReference type="RefSeq" id="WP_258389541.1">
    <property type="nucleotide sequence ID" value="NZ_CP091430.1"/>
</dbReference>
<gene>
    <name evidence="1" type="ORF">L1F29_17320</name>
</gene>
<name>A0ABY5SIT3_9BACL</name>
<evidence type="ECO:0000313" key="2">
    <source>
        <dbReference type="Proteomes" id="UP001057877"/>
    </source>
</evidence>
<dbReference type="Proteomes" id="UP001057877">
    <property type="component" value="Chromosome"/>
</dbReference>
<sequence length="60" mass="6272">MNFVPALIASNDGDRTKVIAGNLSFAGDDENAMVALRVLQRLKLIGEIEIMGADGKLAGA</sequence>
<reference evidence="1" key="1">
    <citation type="submission" date="2022-01" db="EMBL/GenBank/DDBJ databases">
        <title>Paenibacillus spongiae sp. nov., isolated from marine sponge.</title>
        <authorList>
            <person name="Li Z."/>
            <person name="Zhang M."/>
        </authorList>
    </citation>
    <scope>NUCLEOTIDE SEQUENCE</scope>
    <source>
        <strain evidence="1">PHS-Z3</strain>
    </source>
</reference>
<keyword evidence="2" id="KW-1185">Reference proteome</keyword>
<proteinExistence type="predicted"/>